<gene>
    <name evidence="1" type="ORF">CA984_30405</name>
</gene>
<evidence type="ECO:0000313" key="2">
    <source>
        <dbReference type="Proteomes" id="UP000194761"/>
    </source>
</evidence>
<accession>A0A243RCG4</accession>
<dbReference type="Gene3D" id="3.40.50.720">
    <property type="entry name" value="NAD(P)-binding Rossmann-like Domain"/>
    <property type="match status" value="1"/>
</dbReference>
<organism evidence="1 2">
    <name type="scientific">Streptosporangium minutum</name>
    <dbReference type="NCBI Taxonomy" id="569862"/>
    <lineage>
        <taxon>Bacteria</taxon>
        <taxon>Bacillati</taxon>
        <taxon>Actinomycetota</taxon>
        <taxon>Actinomycetes</taxon>
        <taxon>Streptosporangiales</taxon>
        <taxon>Streptosporangiaceae</taxon>
        <taxon>Streptosporangium</taxon>
    </lineage>
</organism>
<dbReference type="Proteomes" id="UP000194761">
    <property type="component" value="Unassembled WGS sequence"/>
</dbReference>
<name>A0A243RCG4_9ACTN</name>
<dbReference type="EMBL" id="NGFP01000177">
    <property type="protein sequence ID" value="OUC92365.1"/>
    <property type="molecule type" value="Genomic_DNA"/>
</dbReference>
<comment type="caution">
    <text evidence="1">The sequence shown here is derived from an EMBL/GenBank/DDBJ whole genome shotgun (WGS) entry which is preliminary data.</text>
</comment>
<keyword evidence="2" id="KW-1185">Reference proteome</keyword>
<proteinExistence type="predicted"/>
<evidence type="ECO:0000313" key="1">
    <source>
        <dbReference type="EMBL" id="OUC92365.1"/>
    </source>
</evidence>
<dbReference type="AlphaFoldDB" id="A0A243RCG4"/>
<reference evidence="1 2" key="1">
    <citation type="submission" date="2017-05" db="EMBL/GenBank/DDBJ databases">
        <title>Biotechnological potential of actinobacteria isolated from South African environments.</title>
        <authorList>
            <person name="Le Roes-Hill M."/>
            <person name="Prins A."/>
            <person name="Durrell K.A."/>
        </authorList>
    </citation>
    <scope>NUCLEOTIDE SEQUENCE [LARGE SCALE GENOMIC DNA]</scope>
    <source>
        <strain evidence="1">M26</strain>
    </source>
</reference>
<sequence length="87" mass="9516">MQVAEAIGAALGVPLPYVQIPIEAIRGLSEDFAYANQWLNERGYRADIAATRRIHPAAMDFHTWLERTGAAQISAFLDSARTTGQDA</sequence>
<protein>
    <recommendedName>
        <fullName evidence="3">NmrA-like domain-containing protein</fullName>
    </recommendedName>
</protein>
<evidence type="ECO:0008006" key="3">
    <source>
        <dbReference type="Google" id="ProtNLM"/>
    </source>
</evidence>